<evidence type="ECO:0000313" key="1">
    <source>
        <dbReference type="EMBL" id="GIF61712.1"/>
    </source>
</evidence>
<comment type="caution">
    <text evidence="1">The sequence shown here is derived from an EMBL/GenBank/DDBJ whole genome shotgun (WGS) entry which is preliminary data.</text>
</comment>
<sequence length="133" mass="14725">MVGLNALVNPVVRLAWALRLPIPGDALLETTGRRTGKRRHTPICDGLDGDVFWLVAVDGRADWVRDLDADPHVRVKVSRGRWRTGTARVLPDDDPVARRRTIGETNLARRLCVTTAALSDNDPVTVRIDLDVT</sequence>
<dbReference type="NCBIfam" id="TIGR00026">
    <property type="entry name" value="hi_GC_TIGR00026"/>
    <property type="match status" value="1"/>
</dbReference>
<dbReference type="RefSeq" id="WP_203708526.1">
    <property type="nucleotide sequence ID" value="NZ_BAAALU010000048.1"/>
</dbReference>
<gene>
    <name evidence="1" type="ORF">Air01nite_78070</name>
</gene>
<dbReference type="InterPro" id="IPR004378">
    <property type="entry name" value="F420H2_quin_Rdtase"/>
</dbReference>
<accession>A0ABQ4CG12</accession>
<protein>
    <submittedName>
        <fullName evidence="1">Nitroreductase</fullName>
    </submittedName>
</protein>
<reference evidence="1 2" key="1">
    <citation type="submission" date="2021-01" db="EMBL/GenBank/DDBJ databases">
        <title>Whole genome shotgun sequence of Asanoa iriomotensis NBRC 100142.</title>
        <authorList>
            <person name="Komaki H."/>
            <person name="Tamura T."/>
        </authorList>
    </citation>
    <scope>NUCLEOTIDE SEQUENCE [LARGE SCALE GENOMIC DNA]</scope>
    <source>
        <strain evidence="1 2">NBRC 100142</strain>
    </source>
</reference>
<proteinExistence type="predicted"/>
<dbReference type="EMBL" id="BONC01000124">
    <property type="protein sequence ID" value="GIF61712.1"/>
    <property type="molecule type" value="Genomic_DNA"/>
</dbReference>
<dbReference type="InterPro" id="IPR012349">
    <property type="entry name" value="Split_barrel_FMN-bd"/>
</dbReference>
<evidence type="ECO:0000313" key="2">
    <source>
        <dbReference type="Proteomes" id="UP000624325"/>
    </source>
</evidence>
<dbReference type="Gene3D" id="2.30.110.10">
    <property type="entry name" value="Electron Transport, Fmn-binding Protein, Chain A"/>
    <property type="match status" value="1"/>
</dbReference>
<name>A0ABQ4CG12_9ACTN</name>
<organism evidence="1 2">
    <name type="scientific">Asanoa iriomotensis</name>
    <dbReference type="NCBI Taxonomy" id="234613"/>
    <lineage>
        <taxon>Bacteria</taxon>
        <taxon>Bacillati</taxon>
        <taxon>Actinomycetota</taxon>
        <taxon>Actinomycetes</taxon>
        <taxon>Micromonosporales</taxon>
        <taxon>Micromonosporaceae</taxon>
        <taxon>Asanoa</taxon>
    </lineage>
</organism>
<dbReference type="Proteomes" id="UP000624325">
    <property type="component" value="Unassembled WGS sequence"/>
</dbReference>
<keyword evidence="2" id="KW-1185">Reference proteome</keyword>
<dbReference type="Pfam" id="PF04075">
    <property type="entry name" value="F420H2_quin_red"/>
    <property type="match status" value="1"/>
</dbReference>